<sequence length="618" mass="66938">MMNGSARRGFELRELRLCGPGQVPGSLVFASGLNVIEGSSDTGKSYALSCIDFVMGSGTPPEEIPQARLYDVAYLCIQAAGGQLYTLKRALVGGKIGVFRGRIDDALGADDEWEVLGETTNAKESVSGFLLGLCGLDDRRVRKNDSGTTQEASFRVLSKALLVDEERIIAKRSPLYGSQNTGNTAAASTIRMLLTGIDDSGIVQPEDPKTSAGRLAGRKEAIEGLLERDQAALDELLENMDVTPELVSELEAKLRELGELSSTALADLRAAESKRRKLVNQQREQRGRLDELDGMLARASLLDAHYESDLLRLESMGESSYLLQMYGDKSCDYCGAEPEHQRHADAQAPESTLRAAQAEAAKVQRLRAELRIAADQLSTEQRVFAASLGEIDAAIQEISEEIEVALAPKVRATANELRAIQGSYGAFVRVEQLRDQIDSLKSQMLDLDATPDKGEKLEFIKLTANTMSDVCSRIRALLIAWRVADDITVAFDEKSADLVVNGRKRTSHGKGVRAVMCAGYVIGLMQEALGANTGHPGFVVLDTPLNPYKEADADDDGEVATSVKDAFYRNLCSSSALGQVVVFENVAPPADVQASCNHVHFSRSSSGRYGFLPVSMRP</sequence>
<keyword evidence="3" id="KW-1185">Reference proteome</keyword>
<dbReference type="AlphaFoldDB" id="A0A7W5DLB6"/>
<dbReference type="EMBL" id="JACHXQ010000009">
    <property type="protein sequence ID" value="MBB3185017.1"/>
    <property type="molecule type" value="Genomic_DNA"/>
</dbReference>
<protein>
    <submittedName>
        <fullName evidence="2">Uncharacterized coiled-coil DUF342 family protein</fullName>
    </submittedName>
</protein>
<comment type="caution">
    <text evidence="2">The sequence shown here is derived from an EMBL/GenBank/DDBJ whole genome shotgun (WGS) entry which is preliminary data.</text>
</comment>
<evidence type="ECO:0000313" key="3">
    <source>
        <dbReference type="Proteomes" id="UP000563050"/>
    </source>
</evidence>
<dbReference type="RefSeq" id="WP_183314670.1">
    <property type="nucleotide sequence ID" value="NZ_JACHXQ010000009.1"/>
</dbReference>
<gene>
    <name evidence="2" type="ORF">FHR95_002597</name>
</gene>
<accession>A0A7W5DLB6</accession>
<feature type="coiled-coil region" evidence="1">
    <location>
        <begin position="353"/>
        <end position="383"/>
    </location>
</feature>
<keyword evidence="1" id="KW-0175">Coiled coil</keyword>
<proteinExistence type="predicted"/>
<name>A0A7W5DLB6_9GAMM</name>
<dbReference type="Proteomes" id="UP000563050">
    <property type="component" value="Unassembled WGS sequence"/>
</dbReference>
<evidence type="ECO:0000256" key="1">
    <source>
        <dbReference type="SAM" id="Coils"/>
    </source>
</evidence>
<evidence type="ECO:0000313" key="2">
    <source>
        <dbReference type="EMBL" id="MBB3185017.1"/>
    </source>
</evidence>
<organism evidence="2 3">
    <name type="scientific">Halomonas fontilapidosi</name>
    <dbReference type="NCBI Taxonomy" id="616675"/>
    <lineage>
        <taxon>Bacteria</taxon>
        <taxon>Pseudomonadati</taxon>
        <taxon>Pseudomonadota</taxon>
        <taxon>Gammaproteobacteria</taxon>
        <taxon>Oceanospirillales</taxon>
        <taxon>Halomonadaceae</taxon>
        <taxon>Halomonas</taxon>
    </lineage>
</organism>
<reference evidence="2 3" key="1">
    <citation type="submission" date="2020-08" db="EMBL/GenBank/DDBJ databases">
        <title>Genomic Encyclopedia of Type Strains, Phase III (KMG-III): the genomes of soil and plant-associated and newly described type strains.</title>
        <authorList>
            <person name="Whitman W."/>
        </authorList>
    </citation>
    <scope>NUCLEOTIDE SEQUENCE [LARGE SCALE GENOMIC DNA]</scope>
    <source>
        <strain evidence="2 3">CECT 7341</strain>
    </source>
</reference>